<dbReference type="InterPro" id="IPR006385">
    <property type="entry name" value="HAD_hydro_SerB1"/>
</dbReference>
<dbReference type="AlphaFoldDB" id="A0A7H0I7T6"/>
<dbReference type="SMART" id="SM00563">
    <property type="entry name" value="PlsC"/>
    <property type="match status" value="1"/>
</dbReference>
<dbReference type="RefSeq" id="WP_187745891.1">
    <property type="nucleotide sequence ID" value="NZ_CP060828.1"/>
</dbReference>
<dbReference type="GO" id="GO:0006654">
    <property type="term" value="P:phosphatidic acid biosynthetic process"/>
    <property type="evidence" value="ECO:0007669"/>
    <property type="project" value="TreeGrafter"/>
</dbReference>
<dbReference type="Proteomes" id="UP000516052">
    <property type="component" value="Chromosome"/>
</dbReference>
<dbReference type="Gene3D" id="1.20.1440.100">
    <property type="entry name" value="SG protein - dephosphorylation function"/>
    <property type="match status" value="1"/>
</dbReference>
<dbReference type="GO" id="GO:0003841">
    <property type="term" value="F:1-acylglycerol-3-phosphate O-acyltransferase activity"/>
    <property type="evidence" value="ECO:0007669"/>
    <property type="project" value="TreeGrafter"/>
</dbReference>
<reference evidence="4 5" key="1">
    <citation type="submission" date="2020-08" db="EMBL/GenBank/DDBJ databases">
        <title>A novel species.</title>
        <authorList>
            <person name="Gao J."/>
        </authorList>
    </citation>
    <scope>NUCLEOTIDE SEQUENCE [LARGE SCALE GENOMIC DNA]</scope>
    <source>
        <strain evidence="4 5">CRXT-G-22</strain>
    </source>
</reference>
<gene>
    <name evidence="4" type="ORF">IAG44_04880</name>
</gene>
<name>A0A7H0I7T6_9ACTN</name>
<keyword evidence="2" id="KW-0012">Acyltransferase</keyword>
<dbReference type="Gene3D" id="3.40.50.1000">
    <property type="entry name" value="HAD superfamily/HAD-like"/>
    <property type="match status" value="1"/>
</dbReference>
<dbReference type="CDD" id="cd02612">
    <property type="entry name" value="HAD_PGPPase"/>
    <property type="match status" value="1"/>
</dbReference>
<dbReference type="EMBL" id="CP060828">
    <property type="protein sequence ID" value="QNP68852.1"/>
    <property type="molecule type" value="Genomic_DNA"/>
</dbReference>
<evidence type="ECO:0000313" key="4">
    <source>
        <dbReference type="EMBL" id="QNP68852.1"/>
    </source>
</evidence>
<evidence type="ECO:0000313" key="5">
    <source>
        <dbReference type="Proteomes" id="UP000516052"/>
    </source>
</evidence>
<dbReference type="GO" id="GO:0016787">
    <property type="term" value="F:hydrolase activity"/>
    <property type="evidence" value="ECO:0007669"/>
    <property type="project" value="UniProtKB-KW"/>
</dbReference>
<dbReference type="PANTHER" id="PTHR10434:SF11">
    <property type="entry name" value="1-ACYL-SN-GLYCEROL-3-PHOSPHATE ACYLTRANSFERASE"/>
    <property type="match status" value="1"/>
</dbReference>
<evidence type="ECO:0000259" key="3">
    <source>
        <dbReference type="SMART" id="SM00563"/>
    </source>
</evidence>
<dbReference type="NCBIfam" id="TIGR01490">
    <property type="entry name" value="HAD-SF-IB-hyp1"/>
    <property type="match status" value="1"/>
</dbReference>
<dbReference type="CDD" id="cd07989">
    <property type="entry name" value="LPLAT_AGPAT-like"/>
    <property type="match status" value="1"/>
</dbReference>
<sequence length="461" mass="49421">MTGREKAPLLYRLIRTCFSPLCRVVFRPKVEGLDHVPGTGPAIIAANHLAFCDSLLLAMVVRRPLTFLAKSDYFDRPGLKGRAMAAFFRGTGQLPVDRANARGAVRAIGSAARVLDEGRLLGVYPEGTRSPDGRLYRGRVGAVAMNALTSGAPVVPVGLTGTDRIQPRGTRGIRLARPTVRIGAPMTFTQAVDGSPDRGELERVTRAVMRRIGELSGQEYVDVYASKARSGGGRGSGEDSGSGVAAAFFDLDKTVTLKSCTLALAPAFRRAGLIRRSTMLRAALGQARFLLKGADDQDVERLRAVLSTLFRGWPHDRVGKIVEEHVGTVLAPLIHPRVQALIDEHRTAARPVVLVTACSSVIAEPVGRLIGADHVIAARFVVEDGHYTGAVSDYPYGAAKVPAMAALAAEHGWDLAASYAYSDSHSDLPMLGMVGRPHAVNPDTALRRHALAQGWPVLRLR</sequence>
<accession>A0A7H0I7T6</accession>
<proteinExistence type="predicted"/>
<dbReference type="NCBIfam" id="TIGR01488">
    <property type="entry name" value="HAD-SF-IB"/>
    <property type="match status" value="1"/>
</dbReference>
<dbReference type="Pfam" id="PF12710">
    <property type="entry name" value="HAD"/>
    <property type="match status" value="1"/>
</dbReference>
<dbReference type="GO" id="GO:0005886">
    <property type="term" value="C:plasma membrane"/>
    <property type="evidence" value="ECO:0007669"/>
    <property type="project" value="TreeGrafter"/>
</dbReference>
<dbReference type="SUPFAM" id="SSF69593">
    <property type="entry name" value="Glycerol-3-phosphate (1)-acyltransferase"/>
    <property type="match status" value="1"/>
</dbReference>
<keyword evidence="1" id="KW-0808">Transferase</keyword>
<organism evidence="4 5">
    <name type="scientific">Streptomyces roseirectus</name>
    <dbReference type="NCBI Taxonomy" id="2768066"/>
    <lineage>
        <taxon>Bacteria</taxon>
        <taxon>Bacillati</taxon>
        <taxon>Actinomycetota</taxon>
        <taxon>Actinomycetes</taxon>
        <taxon>Kitasatosporales</taxon>
        <taxon>Streptomycetaceae</taxon>
        <taxon>Streptomyces</taxon>
    </lineage>
</organism>
<evidence type="ECO:0000256" key="2">
    <source>
        <dbReference type="ARBA" id="ARBA00023315"/>
    </source>
</evidence>
<keyword evidence="4" id="KW-0378">Hydrolase</keyword>
<dbReference type="KEGG" id="sroi:IAG44_04880"/>
<dbReference type="PANTHER" id="PTHR10434">
    <property type="entry name" value="1-ACYL-SN-GLYCEROL-3-PHOSPHATE ACYLTRANSFERASE"/>
    <property type="match status" value="1"/>
</dbReference>
<dbReference type="InterPro" id="IPR036412">
    <property type="entry name" value="HAD-like_sf"/>
</dbReference>
<dbReference type="InterPro" id="IPR023214">
    <property type="entry name" value="HAD_sf"/>
</dbReference>
<keyword evidence="5" id="KW-1185">Reference proteome</keyword>
<protein>
    <submittedName>
        <fullName evidence="4">HAD-IB family hydrolase</fullName>
    </submittedName>
</protein>
<evidence type="ECO:0000256" key="1">
    <source>
        <dbReference type="ARBA" id="ARBA00022679"/>
    </source>
</evidence>
<feature type="domain" description="Phospholipid/glycerol acyltransferase" evidence="3">
    <location>
        <begin position="42"/>
        <end position="162"/>
    </location>
</feature>
<dbReference type="InterPro" id="IPR002123">
    <property type="entry name" value="Plipid/glycerol_acylTrfase"/>
</dbReference>
<dbReference type="Pfam" id="PF01553">
    <property type="entry name" value="Acyltransferase"/>
    <property type="match status" value="1"/>
</dbReference>
<dbReference type="SUPFAM" id="SSF56784">
    <property type="entry name" value="HAD-like"/>
    <property type="match status" value="1"/>
</dbReference>